<name>A0ABZ0YII6_9GAMM</name>
<proteinExistence type="predicted"/>
<dbReference type="RefSeq" id="WP_133732813.1">
    <property type="nucleotide sequence ID" value="NZ_CP140255.1"/>
</dbReference>
<dbReference type="Gene3D" id="3.30.70.2590">
    <property type="match status" value="1"/>
</dbReference>
<evidence type="ECO:0000313" key="2">
    <source>
        <dbReference type="Proteomes" id="UP001324794"/>
    </source>
</evidence>
<gene>
    <name evidence="1" type="primary">bcsD</name>
    <name evidence="1" type="ORF">SR894_13065</name>
</gene>
<dbReference type="InterPro" id="IPR038470">
    <property type="entry name" value="Cellsynth_D_sf"/>
</dbReference>
<reference evidence="1 2" key="1">
    <citation type="submission" date="2023-11" db="EMBL/GenBank/DDBJ databases">
        <title>MicrobeMod: A computational toolkit for identifying prokaryotic methylation and restriction-modification with nanopore sequencing.</title>
        <authorList>
            <person name="Crits-Christoph A."/>
            <person name="Kang S.C."/>
            <person name="Lee H."/>
            <person name="Ostrov N."/>
        </authorList>
    </citation>
    <scope>NUCLEOTIDE SEQUENCE [LARGE SCALE GENOMIC DNA]</scope>
    <source>
        <strain evidence="1 2">ATCC BAA-805</strain>
    </source>
</reference>
<accession>A0ABZ0YII6</accession>
<dbReference type="InterPro" id="IPR022798">
    <property type="entry name" value="BcsD_bac"/>
</dbReference>
<sequence length="160" mass="18294">MTNPNVDTQTYLAYYTQDHCSPQWQRFLTLMFDELLTQADHEGATGFLRHIGSRLAAEWPLGEYDTLEALERSVNDALRQLDWGWVAIRPQDNHLVIQHYAFPIPSTSETSLEQSFQAVSAVLEGVYSTWINEQGGSEKTPLRCVDTNVTLRSLTFHYGR</sequence>
<dbReference type="Proteomes" id="UP001324794">
    <property type="component" value="Chromosome"/>
</dbReference>
<dbReference type="EMBL" id="CP140255">
    <property type="protein sequence ID" value="WQH11090.1"/>
    <property type="molecule type" value="Genomic_DNA"/>
</dbReference>
<dbReference type="Pfam" id="PF03500">
    <property type="entry name" value="Cellsynth_D"/>
    <property type="match status" value="1"/>
</dbReference>
<evidence type="ECO:0000313" key="1">
    <source>
        <dbReference type="EMBL" id="WQH11090.1"/>
    </source>
</evidence>
<keyword evidence="2" id="KW-1185">Reference proteome</keyword>
<protein>
    <submittedName>
        <fullName evidence="1">Cellulose biosynthesis protein BcsD</fullName>
    </submittedName>
</protein>
<organism evidence="1 2">
    <name type="scientific">Vreelandella neptunia</name>
    <dbReference type="NCBI Taxonomy" id="115551"/>
    <lineage>
        <taxon>Bacteria</taxon>
        <taxon>Pseudomonadati</taxon>
        <taxon>Pseudomonadota</taxon>
        <taxon>Gammaproteobacteria</taxon>
        <taxon>Oceanospirillales</taxon>
        <taxon>Halomonadaceae</taxon>
        <taxon>Vreelandella</taxon>
    </lineage>
</organism>